<protein>
    <submittedName>
        <fullName evidence="2">DUF4376 domain-containing protein</fullName>
    </submittedName>
</protein>
<proteinExistence type="predicted"/>
<comment type="caution">
    <text evidence="2">The sequence shown here is derived from an EMBL/GenBank/DDBJ whole genome shotgun (WGS) entry which is preliminary data.</text>
</comment>
<gene>
    <name evidence="2" type="ORF">G6N74_28460</name>
</gene>
<feature type="domain" description="DUF4376" evidence="1">
    <location>
        <begin position="97"/>
        <end position="205"/>
    </location>
</feature>
<evidence type="ECO:0000313" key="2">
    <source>
        <dbReference type="EMBL" id="NGN44994.1"/>
    </source>
</evidence>
<organism evidence="2 3">
    <name type="scientific">Mesorhizobium zhangyense</name>
    <dbReference type="NCBI Taxonomy" id="1776730"/>
    <lineage>
        <taxon>Bacteria</taxon>
        <taxon>Pseudomonadati</taxon>
        <taxon>Pseudomonadota</taxon>
        <taxon>Alphaproteobacteria</taxon>
        <taxon>Hyphomicrobiales</taxon>
        <taxon>Phyllobacteriaceae</taxon>
        <taxon>Mesorhizobium</taxon>
    </lineage>
</organism>
<accession>A0A7C9RBN1</accession>
<sequence>MFASFVLYDKTDLRSMATGRCLIEDLSDQDNGEANIGVIHVHETPYEVDDWTIDPDALAAIKEFPCDFYAVASRRAKSPEELEGIRQAEIADSFPLVDAERDRRTAGGFDFGGKHFQARPVDVQNITGASVAAAVAVMNGAIPGDLRWSDANEDFRWIAADNSTLAMDAQTTILFGQAGMAHVSAHVFAGRSIKDRLAAGETLDITDAALWP</sequence>
<dbReference type="EMBL" id="JAAKZG010000023">
    <property type="protein sequence ID" value="NGN44994.1"/>
    <property type="molecule type" value="Genomic_DNA"/>
</dbReference>
<evidence type="ECO:0000259" key="1">
    <source>
        <dbReference type="Pfam" id="PF14301"/>
    </source>
</evidence>
<dbReference type="Proteomes" id="UP000481252">
    <property type="component" value="Unassembled WGS sequence"/>
</dbReference>
<dbReference type="RefSeq" id="WP_165121367.1">
    <property type="nucleotide sequence ID" value="NZ_JAAKZG010000023.1"/>
</dbReference>
<dbReference type="AlphaFoldDB" id="A0A7C9RBN1"/>
<dbReference type="InterPro" id="IPR025484">
    <property type="entry name" value="DUF4376"/>
</dbReference>
<reference evidence="2 3" key="1">
    <citation type="submission" date="2020-02" db="EMBL/GenBank/DDBJ databases">
        <title>Genome sequence of the type strain CGMCC 1.15528 of Mesorhizobium zhangyense.</title>
        <authorList>
            <person name="Gao J."/>
            <person name="Sun J."/>
        </authorList>
    </citation>
    <scope>NUCLEOTIDE SEQUENCE [LARGE SCALE GENOMIC DNA]</scope>
    <source>
        <strain evidence="2 3">CGMCC 1.15528</strain>
    </source>
</reference>
<evidence type="ECO:0000313" key="3">
    <source>
        <dbReference type="Proteomes" id="UP000481252"/>
    </source>
</evidence>
<keyword evidence="3" id="KW-1185">Reference proteome</keyword>
<name>A0A7C9RBN1_9HYPH</name>
<dbReference type="Pfam" id="PF14301">
    <property type="entry name" value="DUF4376"/>
    <property type="match status" value="1"/>
</dbReference>